<dbReference type="Gene3D" id="1.10.472.10">
    <property type="entry name" value="Cyclin-like"/>
    <property type="match status" value="2"/>
</dbReference>
<proteinExistence type="inferred from homology"/>
<evidence type="ECO:0000259" key="5">
    <source>
        <dbReference type="SMART" id="SM01332"/>
    </source>
</evidence>
<dbReference type="GeneTree" id="ENSGT00940000165223"/>
<dbReference type="SMART" id="SM01332">
    <property type="entry name" value="Cyclin_C"/>
    <property type="match status" value="1"/>
</dbReference>
<evidence type="ECO:0000313" key="7">
    <source>
        <dbReference type="Proteomes" id="UP000007875"/>
    </source>
</evidence>
<dbReference type="HOGENOM" id="CLU_022000_6_0_1"/>
<evidence type="ECO:0000313" key="6">
    <source>
        <dbReference type="Ensembl" id="ENSCSAVP00000011620.1"/>
    </source>
</evidence>
<reference evidence="6" key="3">
    <citation type="submission" date="2025-09" db="UniProtKB">
        <authorList>
            <consortium name="Ensembl"/>
        </authorList>
    </citation>
    <scope>IDENTIFICATION</scope>
</reference>
<keyword evidence="7" id="KW-1185">Reference proteome</keyword>
<dbReference type="Pfam" id="PF02984">
    <property type="entry name" value="Cyclin_C"/>
    <property type="match status" value="1"/>
</dbReference>
<evidence type="ECO:0000259" key="4">
    <source>
        <dbReference type="SMART" id="SM00385"/>
    </source>
</evidence>
<dbReference type="Ensembl" id="ENSCSAVT00000011755.1">
    <property type="protein sequence ID" value="ENSCSAVP00000011620.1"/>
    <property type="gene ID" value="ENSCSAVG00000006817.1"/>
</dbReference>
<evidence type="ECO:0000256" key="1">
    <source>
        <dbReference type="ARBA" id="ARBA00023127"/>
    </source>
</evidence>
<dbReference type="Proteomes" id="UP000007875">
    <property type="component" value="Unassembled WGS sequence"/>
</dbReference>
<feature type="domain" description="Cyclin-like" evidence="4">
    <location>
        <begin position="179"/>
        <end position="263"/>
    </location>
</feature>
<dbReference type="PANTHER" id="PTHR10026">
    <property type="entry name" value="CYCLIN"/>
    <property type="match status" value="1"/>
</dbReference>
<evidence type="ECO:0008006" key="8">
    <source>
        <dbReference type="Google" id="ProtNLM"/>
    </source>
</evidence>
<dbReference type="InterPro" id="IPR004367">
    <property type="entry name" value="Cyclin_C-dom"/>
</dbReference>
<feature type="domain" description="Cyclin C-terminal" evidence="5">
    <location>
        <begin position="175"/>
        <end position="288"/>
    </location>
</feature>
<organism evidence="6 7">
    <name type="scientific">Ciona savignyi</name>
    <name type="common">Pacific transparent sea squirt</name>
    <dbReference type="NCBI Taxonomy" id="51511"/>
    <lineage>
        <taxon>Eukaryota</taxon>
        <taxon>Metazoa</taxon>
        <taxon>Chordata</taxon>
        <taxon>Tunicata</taxon>
        <taxon>Ascidiacea</taxon>
        <taxon>Phlebobranchia</taxon>
        <taxon>Cionidae</taxon>
        <taxon>Ciona</taxon>
    </lineage>
</organism>
<feature type="compositionally biased region" description="Polar residues" evidence="3">
    <location>
        <begin position="302"/>
        <end position="319"/>
    </location>
</feature>
<dbReference type="STRING" id="51511.ENSCSAVP00000011620"/>
<comment type="similarity">
    <text evidence="2">Belongs to the cyclin family.</text>
</comment>
<dbReference type="PIRSF" id="PIRSF036580">
    <property type="entry name" value="Cyclin_L"/>
    <property type="match status" value="1"/>
</dbReference>
<feature type="compositionally biased region" description="Basic residues" evidence="3">
    <location>
        <begin position="461"/>
        <end position="475"/>
    </location>
</feature>
<accession>H2Z208</accession>
<dbReference type="InterPro" id="IPR013763">
    <property type="entry name" value="Cyclin-like_dom"/>
</dbReference>
<keyword evidence="1 2" id="KW-0195">Cyclin</keyword>
<feature type="compositionally biased region" description="Basic and acidic residues" evidence="3">
    <location>
        <begin position="320"/>
        <end position="342"/>
    </location>
</feature>
<feature type="compositionally biased region" description="Basic and acidic residues" evidence="3">
    <location>
        <begin position="408"/>
        <end position="425"/>
    </location>
</feature>
<feature type="compositionally biased region" description="Basic and acidic residues" evidence="3">
    <location>
        <begin position="433"/>
        <end position="443"/>
    </location>
</feature>
<dbReference type="FunFam" id="1.10.472.10:FF:000014">
    <property type="entry name" value="cyclin-L1 isoform X1"/>
    <property type="match status" value="1"/>
</dbReference>
<dbReference type="InterPro" id="IPR043198">
    <property type="entry name" value="Cyclin/Ssn8"/>
</dbReference>
<dbReference type="OMA" id="GHKHRDG"/>
<feature type="region of interest" description="Disordered" evidence="3">
    <location>
        <begin position="292"/>
        <end position="475"/>
    </location>
</feature>
<evidence type="ECO:0000256" key="2">
    <source>
        <dbReference type="RuleBase" id="RU000383"/>
    </source>
</evidence>
<dbReference type="InterPro" id="IPR006671">
    <property type="entry name" value="Cyclin_N"/>
</dbReference>
<dbReference type="AlphaFoldDB" id="H2Z208"/>
<dbReference type="Pfam" id="PF00134">
    <property type="entry name" value="Cyclin_N"/>
    <property type="match status" value="1"/>
</dbReference>
<name>H2Z208_CIOSA</name>
<dbReference type="eggNOG" id="KOG0835">
    <property type="taxonomic scope" value="Eukaryota"/>
</dbReference>
<protein>
    <recommendedName>
        <fullName evidence="8">Cyclin-L1</fullName>
    </recommendedName>
</protein>
<feature type="compositionally biased region" description="Basic and acidic residues" evidence="3">
    <location>
        <begin position="451"/>
        <end position="460"/>
    </location>
</feature>
<feature type="domain" description="Cyclin-like" evidence="4">
    <location>
        <begin position="64"/>
        <end position="166"/>
    </location>
</feature>
<dbReference type="GO" id="GO:0006357">
    <property type="term" value="P:regulation of transcription by RNA polymerase II"/>
    <property type="evidence" value="ECO:0007669"/>
    <property type="project" value="InterPro"/>
</dbReference>
<dbReference type="SUPFAM" id="SSF47954">
    <property type="entry name" value="Cyclin-like"/>
    <property type="match status" value="2"/>
</dbReference>
<dbReference type="InterPro" id="IPR036915">
    <property type="entry name" value="Cyclin-like_sf"/>
</dbReference>
<dbReference type="SMART" id="SM00385">
    <property type="entry name" value="CYCLIN"/>
    <property type="match status" value="2"/>
</dbReference>
<evidence type="ECO:0000256" key="3">
    <source>
        <dbReference type="SAM" id="MobiDB-lite"/>
    </source>
</evidence>
<dbReference type="FunFam" id="1.10.472.10:FF:000257">
    <property type="entry name" value="cyclin-L1-like"/>
    <property type="match status" value="1"/>
</dbReference>
<dbReference type="InParanoid" id="H2Z208"/>
<sequence>VVSLHFNMGTVGTDVVASLQQEYAGVKLTLENCLFPAEKIESTPSNADGLSASTEEDLRLLGCEYIQEAGIMLRVPQVAMANAQVLFQRFFFAKSFVKNKMEEVAMACIWLASKVEEAPRRVRDVINVFHYIRQKRITKSPLPMQLDSNYITLKNNVIKSERRLLKELGFCVHVKHPHKIIVVYLQVLEMEKNKDLVQTAWNYMNDSLRTTVFVRNTPETIACACIYLAARVLQVPLPNQPHWFYLFNATEEDIQQICLALMRLYQHKKASHEDLEKKVDARRTFLQQEKAKAREAAGLANASVQNSPVTNSSPFQDNNSPKKESRDNNRPSSLSRDHRDGYSGDTRSRKRTHHSSDNANERTRHKRRDRDRSPRSMSGSRSPSGHRHGSRNYDGNGELPKSYSISSSKDRHDYDSSDEPTSKEKYRNKRRDHSANRDRYRSSEKRHKNGRKADNDERSVKSKKHKKHRSHRHGS</sequence>
<dbReference type="GO" id="GO:0016538">
    <property type="term" value="F:cyclin-dependent protein serine/threonine kinase regulator activity"/>
    <property type="evidence" value="ECO:0007669"/>
    <property type="project" value="InterPro"/>
</dbReference>
<reference evidence="6" key="2">
    <citation type="submission" date="2025-08" db="UniProtKB">
        <authorList>
            <consortium name="Ensembl"/>
        </authorList>
    </citation>
    <scope>IDENTIFICATION</scope>
</reference>
<dbReference type="FunCoup" id="H2Z208">
    <property type="interactions" value="540"/>
</dbReference>
<reference evidence="7" key="1">
    <citation type="submission" date="2003-08" db="EMBL/GenBank/DDBJ databases">
        <authorList>
            <person name="Birren B."/>
            <person name="Nusbaum C."/>
            <person name="Abebe A."/>
            <person name="Abouelleil A."/>
            <person name="Adekoya E."/>
            <person name="Ait-zahra M."/>
            <person name="Allen N."/>
            <person name="Allen T."/>
            <person name="An P."/>
            <person name="Anderson M."/>
            <person name="Anderson S."/>
            <person name="Arachchi H."/>
            <person name="Armbruster J."/>
            <person name="Bachantsang P."/>
            <person name="Baldwin J."/>
            <person name="Barry A."/>
            <person name="Bayul T."/>
            <person name="Blitshsteyn B."/>
            <person name="Bloom T."/>
            <person name="Blye J."/>
            <person name="Boguslavskiy L."/>
            <person name="Borowsky M."/>
            <person name="Boukhgalter B."/>
            <person name="Brunache A."/>
            <person name="Butler J."/>
            <person name="Calixte N."/>
            <person name="Calvo S."/>
            <person name="Camarata J."/>
            <person name="Campo K."/>
            <person name="Chang J."/>
            <person name="Cheshatsang Y."/>
            <person name="Citroen M."/>
            <person name="Collymore A."/>
            <person name="Considine T."/>
            <person name="Cook A."/>
            <person name="Cooke P."/>
            <person name="Corum B."/>
            <person name="Cuomo C."/>
            <person name="David R."/>
            <person name="Dawoe T."/>
            <person name="Degray S."/>
            <person name="Dodge S."/>
            <person name="Dooley K."/>
            <person name="Dorje P."/>
            <person name="Dorjee K."/>
            <person name="Dorris L."/>
            <person name="Duffey N."/>
            <person name="Dupes A."/>
            <person name="Elkins T."/>
            <person name="Engels R."/>
            <person name="Erickson J."/>
            <person name="Farina A."/>
            <person name="Faro S."/>
            <person name="Ferreira P."/>
            <person name="Fischer H."/>
            <person name="Fitzgerald M."/>
            <person name="Foley K."/>
            <person name="Gage D."/>
            <person name="Galagan J."/>
            <person name="Gearin G."/>
            <person name="Gnerre S."/>
            <person name="Gnirke A."/>
            <person name="Goyette A."/>
            <person name="Graham J."/>
            <person name="Grandbois E."/>
            <person name="Gyaltsen K."/>
            <person name="Hafez N."/>
            <person name="Hagopian D."/>
            <person name="Hagos B."/>
            <person name="Hall J."/>
            <person name="Hatcher B."/>
            <person name="Heller A."/>
            <person name="Higgins H."/>
            <person name="Honan T."/>
            <person name="Horn A."/>
            <person name="Houde N."/>
            <person name="Hughes L."/>
            <person name="Hulme W."/>
            <person name="Husby E."/>
            <person name="Iliev I."/>
            <person name="Jaffe D."/>
            <person name="Jones C."/>
            <person name="Kamal M."/>
            <person name="Kamat A."/>
            <person name="Kamvysselis M."/>
            <person name="Karlsson E."/>
            <person name="Kells C."/>
            <person name="Kieu A."/>
            <person name="Kisner P."/>
            <person name="Kodira C."/>
            <person name="Kulbokas E."/>
            <person name="Labutti K."/>
            <person name="Lama D."/>
            <person name="Landers T."/>
            <person name="Leger J."/>
            <person name="Levine S."/>
            <person name="Lewis D."/>
            <person name="Lewis T."/>
            <person name="Lindblad-toh K."/>
            <person name="Liu X."/>
            <person name="Lokyitsang T."/>
            <person name="Lokyitsang Y."/>
            <person name="Lucien O."/>
            <person name="Lui A."/>
            <person name="Ma L.J."/>
            <person name="Mabbitt R."/>
            <person name="Macdonald J."/>
            <person name="Maclean C."/>
            <person name="Major J."/>
            <person name="Manning J."/>
            <person name="Marabella R."/>
            <person name="Maru K."/>
            <person name="Matthews C."/>
            <person name="Mauceli E."/>
            <person name="Mccarthy M."/>
            <person name="Mcdonough S."/>
            <person name="Mcghee T."/>
            <person name="Meldrim J."/>
            <person name="Meneus L."/>
            <person name="Mesirov J."/>
            <person name="Mihalev A."/>
            <person name="Mihova T."/>
            <person name="Mikkelsen T."/>
            <person name="Mlenga V."/>
            <person name="Moru K."/>
            <person name="Mozes J."/>
            <person name="Mulrain L."/>
            <person name="Munson G."/>
            <person name="Naylor J."/>
            <person name="Newes C."/>
            <person name="Nguyen C."/>
            <person name="Nguyen N."/>
            <person name="Nguyen T."/>
            <person name="Nicol R."/>
            <person name="Nielsen C."/>
            <person name="Nizzari M."/>
            <person name="Norbu C."/>
            <person name="Norbu N."/>
            <person name="O'donnell P."/>
            <person name="Okoawo O."/>
            <person name="O'leary S."/>
            <person name="Omotosho B."/>
            <person name="O'neill K."/>
            <person name="Osman S."/>
            <person name="Parker S."/>
            <person name="Perrin D."/>
            <person name="Phunkhang P."/>
            <person name="Piqani B."/>
            <person name="Purcell S."/>
            <person name="Rachupka T."/>
            <person name="Ramasamy U."/>
            <person name="Rameau R."/>
            <person name="Ray V."/>
            <person name="Raymond C."/>
            <person name="Retta R."/>
            <person name="Richardson S."/>
            <person name="Rise C."/>
            <person name="Rodriguez J."/>
            <person name="Rogers J."/>
            <person name="Rogov P."/>
            <person name="Rutman M."/>
            <person name="Schupbach R."/>
            <person name="Seaman C."/>
            <person name="Settipalli S."/>
            <person name="Sharpe T."/>
            <person name="Sheridan J."/>
            <person name="Sherpa N."/>
            <person name="Shi J."/>
            <person name="Smirnov S."/>
            <person name="Smith C."/>
            <person name="Sougnez C."/>
            <person name="Spencer B."/>
            <person name="Stalker J."/>
            <person name="Stange-thomann N."/>
            <person name="Stavropoulos S."/>
            <person name="Stetson K."/>
            <person name="Stone C."/>
            <person name="Stone S."/>
            <person name="Stubbs M."/>
            <person name="Talamas J."/>
            <person name="Tchuinga P."/>
            <person name="Tenzing P."/>
            <person name="Tesfaye S."/>
            <person name="Theodore J."/>
            <person name="Thoulutsang Y."/>
            <person name="Topham K."/>
            <person name="Towey S."/>
            <person name="Tsamla T."/>
            <person name="Tsomo N."/>
            <person name="Vallee D."/>
            <person name="Vassiliev H."/>
            <person name="Venkataraman V."/>
            <person name="Vinson J."/>
            <person name="Vo A."/>
            <person name="Wade C."/>
            <person name="Wang S."/>
            <person name="Wangchuk T."/>
            <person name="Wangdi T."/>
            <person name="Whittaker C."/>
            <person name="Wilkinson J."/>
            <person name="Wu Y."/>
            <person name="Wyman D."/>
            <person name="Yadav S."/>
            <person name="Yang S."/>
            <person name="Yang X."/>
            <person name="Yeager S."/>
            <person name="Yee E."/>
            <person name="Young G."/>
            <person name="Zainoun J."/>
            <person name="Zembeck L."/>
            <person name="Zimmer A."/>
            <person name="Zody M."/>
            <person name="Lander E."/>
        </authorList>
    </citation>
    <scope>NUCLEOTIDE SEQUENCE [LARGE SCALE GENOMIC DNA]</scope>
</reference>